<accession>A0AAW7Y1Q9</accession>
<evidence type="ECO:0000259" key="5">
    <source>
        <dbReference type="SMART" id="SM00014"/>
    </source>
</evidence>
<feature type="signal peptide" evidence="4">
    <location>
        <begin position="1"/>
        <end position="21"/>
    </location>
</feature>
<gene>
    <name evidence="6" type="ORF">Q4568_00005</name>
</gene>
<evidence type="ECO:0000256" key="4">
    <source>
        <dbReference type="SAM" id="SignalP"/>
    </source>
</evidence>
<name>A0AAW7Y1Q9_9GAMM</name>
<dbReference type="InterPro" id="IPR011250">
    <property type="entry name" value="OMP/PagP_B-barrel"/>
</dbReference>
<dbReference type="AlphaFoldDB" id="A0AAW7Y1Q9"/>
<keyword evidence="4" id="KW-0732">Signal</keyword>
<evidence type="ECO:0000313" key="6">
    <source>
        <dbReference type="EMBL" id="MDO6540888.1"/>
    </source>
</evidence>
<dbReference type="Proteomes" id="UP001170624">
    <property type="component" value="Unassembled WGS sequence"/>
</dbReference>
<comment type="caution">
    <text evidence="6">The sequence shown here is derived from an EMBL/GenBank/DDBJ whole genome shotgun (WGS) entry which is preliminary data.</text>
</comment>
<organism evidence="6 7">
    <name type="scientific">Photobacterium sanguinicancri</name>
    <dbReference type="NCBI Taxonomy" id="875932"/>
    <lineage>
        <taxon>Bacteria</taxon>
        <taxon>Pseudomonadati</taxon>
        <taxon>Pseudomonadota</taxon>
        <taxon>Gammaproteobacteria</taxon>
        <taxon>Vibrionales</taxon>
        <taxon>Vibrionaceae</taxon>
        <taxon>Photobacterium</taxon>
    </lineage>
</organism>
<dbReference type="PANTHER" id="PTHR14969">
    <property type="entry name" value="SPHINGOSINE-1-PHOSPHATE PHOSPHOHYDROLASE"/>
    <property type="match status" value="1"/>
</dbReference>
<evidence type="ECO:0000313" key="7">
    <source>
        <dbReference type="Proteomes" id="UP001170624"/>
    </source>
</evidence>
<sequence>MLQCLRCSLPALLVIAPLTYANSPPSEPNEITRTVNSDIVEAGDMLQILLPAAGLFAAWMYDDAEGAKQLVYATASTQAIVQGMKYTVGRKRPNDSNWHSFPSGHTSAAFSGAAFLQSRYGAAWGIPAYAGATFVGLSRIHGNRHYAGDVVAGAGIAFLVNQYFVSPYRTEGVYFSAQPTQDGIAVGVTLTDAAFEDKSRDRASYQLSSIDYKNRIELGIGVNLADSSGQFGATEFLSNSELIDEYQPFSYINYQRKLANNNSFEFEFIPSETRRRGNASQPFTVDGVTYELGDGQLFTAFRHWTLGSSAYKGYKINEKFDVNFGLGLYVHWISVDVDKNEGGKYSTADSWRVLPNLAVKTQYKFTDEISVLAKAQYQFWEGDAYAVAEAGLQYQINPAWDAGLKYSYTNTELDNSTFKANYDSQSIVLTFANRF</sequence>
<dbReference type="GO" id="GO:0050380">
    <property type="term" value="F:undecaprenyl-diphosphatase activity"/>
    <property type="evidence" value="ECO:0007669"/>
    <property type="project" value="UniProtKB-EC"/>
</dbReference>
<proteinExistence type="predicted"/>
<evidence type="ECO:0000256" key="2">
    <source>
        <dbReference type="ARBA" id="ARBA00032707"/>
    </source>
</evidence>
<feature type="domain" description="Phosphatidic acid phosphatase type 2/haloperoxidase" evidence="5">
    <location>
        <begin position="68"/>
        <end position="165"/>
    </location>
</feature>
<dbReference type="Gene3D" id="2.40.160.20">
    <property type="match status" value="1"/>
</dbReference>
<evidence type="ECO:0000256" key="3">
    <source>
        <dbReference type="ARBA" id="ARBA00047594"/>
    </source>
</evidence>
<dbReference type="PANTHER" id="PTHR14969:SF13">
    <property type="entry name" value="AT30094P"/>
    <property type="match status" value="1"/>
</dbReference>
<dbReference type="SMART" id="SM00014">
    <property type="entry name" value="acidPPc"/>
    <property type="match status" value="1"/>
</dbReference>
<dbReference type="Pfam" id="PF01569">
    <property type="entry name" value="PAP2"/>
    <property type="match status" value="1"/>
</dbReference>
<dbReference type="Gene3D" id="1.20.144.10">
    <property type="entry name" value="Phosphatidic acid phosphatase type 2/haloperoxidase"/>
    <property type="match status" value="1"/>
</dbReference>
<reference evidence="6" key="1">
    <citation type="submission" date="2023-07" db="EMBL/GenBank/DDBJ databases">
        <title>Genome content predicts the carbon catabolic preferences of heterotrophic bacteria.</title>
        <authorList>
            <person name="Gralka M."/>
        </authorList>
    </citation>
    <scope>NUCLEOTIDE SEQUENCE</scope>
    <source>
        <strain evidence="6">G2M05</strain>
    </source>
</reference>
<dbReference type="EMBL" id="JAUOPU010000001">
    <property type="protein sequence ID" value="MDO6540888.1"/>
    <property type="molecule type" value="Genomic_DNA"/>
</dbReference>
<comment type="catalytic activity">
    <reaction evidence="3">
        <text>di-trans,octa-cis-undecaprenyl diphosphate + H2O = di-trans,octa-cis-undecaprenyl phosphate + phosphate + H(+)</text>
        <dbReference type="Rhea" id="RHEA:28094"/>
        <dbReference type="ChEBI" id="CHEBI:15377"/>
        <dbReference type="ChEBI" id="CHEBI:15378"/>
        <dbReference type="ChEBI" id="CHEBI:43474"/>
        <dbReference type="ChEBI" id="CHEBI:58405"/>
        <dbReference type="ChEBI" id="CHEBI:60392"/>
        <dbReference type="EC" id="3.6.1.27"/>
    </reaction>
</comment>
<feature type="chain" id="PRO_5043902889" description="undecaprenyl-diphosphate phosphatase" evidence="4">
    <location>
        <begin position="22"/>
        <end position="435"/>
    </location>
</feature>
<evidence type="ECO:0000256" key="1">
    <source>
        <dbReference type="ARBA" id="ARBA00012374"/>
    </source>
</evidence>
<dbReference type="InterPro" id="IPR000326">
    <property type="entry name" value="PAP2/HPO"/>
</dbReference>
<dbReference type="SUPFAM" id="SSF56925">
    <property type="entry name" value="OMPA-like"/>
    <property type="match status" value="1"/>
</dbReference>
<dbReference type="SUPFAM" id="SSF48317">
    <property type="entry name" value="Acid phosphatase/Vanadium-dependent haloperoxidase"/>
    <property type="match status" value="1"/>
</dbReference>
<dbReference type="CDD" id="cd03394">
    <property type="entry name" value="PAP2_like_5"/>
    <property type="match status" value="1"/>
</dbReference>
<dbReference type="RefSeq" id="WP_303497667.1">
    <property type="nucleotide sequence ID" value="NZ_JAUOPU010000001.1"/>
</dbReference>
<dbReference type="InterPro" id="IPR036938">
    <property type="entry name" value="PAP2/HPO_sf"/>
</dbReference>
<dbReference type="EC" id="3.6.1.27" evidence="1"/>
<protein>
    <recommendedName>
        <fullName evidence="1">undecaprenyl-diphosphate phosphatase</fullName>
        <ecNumber evidence="1">3.6.1.27</ecNumber>
    </recommendedName>
    <alternativeName>
        <fullName evidence="2">Undecaprenyl pyrophosphate phosphatase</fullName>
    </alternativeName>
</protein>